<dbReference type="GO" id="GO:0006099">
    <property type="term" value="P:tricarboxylic acid cycle"/>
    <property type="evidence" value="ECO:0007669"/>
    <property type="project" value="UniProtKB-KW"/>
</dbReference>
<dbReference type="FunFam" id="1.10.580.10:FF:000005">
    <property type="entry name" value="Citrate synthase"/>
    <property type="match status" value="1"/>
</dbReference>
<dbReference type="GO" id="GO:0032787">
    <property type="term" value="P:monocarboxylic acid metabolic process"/>
    <property type="evidence" value="ECO:0007669"/>
    <property type="project" value="UniProtKB-ARBA"/>
</dbReference>
<dbReference type="EMBL" id="FMSP01000009">
    <property type="protein sequence ID" value="SCV72750.1"/>
    <property type="molecule type" value="Genomic_DNA"/>
</dbReference>
<dbReference type="PROSITE" id="PS00480">
    <property type="entry name" value="CITRATE_SYNTHASE"/>
    <property type="match status" value="1"/>
</dbReference>
<dbReference type="SUPFAM" id="SSF48256">
    <property type="entry name" value="Citrate synthase"/>
    <property type="match status" value="1"/>
</dbReference>
<evidence type="ECO:0000256" key="4">
    <source>
        <dbReference type="ARBA" id="ARBA00022679"/>
    </source>
</evidence>
<comment type="pathway">
    <text evidence="1">Carbohydrate metabolism.</text>
</comment>
<keyword evidence="3" id="KW-0816">Tricarboxylic acid cycle</keyword>
<dbReference type="PANTHER" id="PTHR42871">
    <property type="entry name" value="CITRATE SYNTHASE"/>
    <property type="match status" value="1"/>
</dbReference>
<dbReference type="InterPro" id="IPR016142">
    <property type="entry name" value="Citrate_synth-like_lrg_a-sub"/>
</dbReference>
<keyword evidence="7" id="KW-1185">Reference proteome</keyword>
<organism evidence="6 7">
    <name type="scientific">Microbotryum intermedium</name>
    <dbReference type="NCBI Taxonomy" id="269621"/>
    <lineage>
        <taxon>Eukaryota</taxon>
        <taxon>Fungi</taxon>
        <taxon>Dikarya</taxon>
        <taxon>Basidiomycota</taxon>
        <taxon>Pucciniomycotina</taxon>
        <taxon>Microbotryomycetes</taxon>
        <taxon>Microbotryales</taxon>
        <taxon>Microbotryaceae</taxon>
        <taxon>Microbotryum</taxon>
    </lineage>
</organism>
<dbReference type="Gene3D" id="1.10.230.10">
    <property type="entry name" value="Cytochrome P450-Terp, domain 2"/>
    <property type="match status" value="1"/>
</dbReference>
<dbReference type="OrthoDB" id="435022at2759"/>
<dbReference type="AlphaFoldDB" id="A0A238FG08"/>
<evidence type="ECO:0000256" key="1">
    <source>
        <dbReference type="ARBA" id="ARBA00005007"/>
    </source>
</evidence>
<dbReference type="Proteomes" id="UP000198372">
    <property type="component" value="Unassembled WGS sequence"/>
</dbReference>
<evidence type="ECO:0000256" key="3">
    <source>
        <dbReference type="ARBA" id="ARBA00022532"/>
    </source>
</evidence>
<comment type="similarity">
    <text evidence="2 5">Belongs to the citrate synthase family.</text>
</comment>
<dbReference type="InterPro" id="IPR002020">
    <property type="entry name" value="Citrate_synthase"/>
</dbReference>
<dbReference type="Pfam" id="PF00285">
    <property type="entry name" value="Citrate_synt"/>
    <property type="match status" value="1"/>
</dbReference>
<evidence type="ECO:0000313" key="7">
    <source>
        <dbReference type="Proteomes" id="UP000198372"/>
    </source>
</evidence>
<reference evidence="7" key="1">
    <citation type="submission" date="2016-09" db="EMBL/GenBank/DDBJ databases">
        <authorList>
            <person name="Jeantristanb JTB J.-T."/>
            <person name="Ricardo R."/>
        </authorList>
    </citation>
    <scope>NUCLEOTIDE SEQUENCE [LARGE SCALE GENOMIC DNA]</scope>
</reference>
<evidence type="ECO:0000256" key="5">
    <source>
        <dbReference type="RuleBase" id="RU000441"/>
    </source>
</evidence>
<name>A0A238FG08_9BASI</name>
<dbReference type="FunFam" id="1.10.230.10:FF:000002">
    <property type="entry name" value="Citrate synthase"/>
    <property type="match status" value="1"/>
</dbReference>
<keyword evidence="4 5" id="KW-0808">Transferase</keyword>
<evidence type="ECO:0000313" key="6">
    <source>
        <dbReference type="EMBL" id="SCV72750.1"/>
    </source>
</evidence>
<evidence type="ECO:0000256" key="2">
    <source>
        <dbReference type="ARBA" id="ARBA00010566"/>
    </source>
</evidence>
<gene>
    <name evidence="6" type="ORF">BQ2448_4287</name>
</gene>
<sequence length="519" mass="58035">MGKPAAAPESSNSLTITGKSRILVPVVPDRIPRPTAMVPSSVWGPWSHNRTGKTIHVPIHHNAIPATAFKQLSKKELSEGEREEDEIENGIRVYDPGFMNTAVIESTITFIDGEKGILRYRGYPIEQLAEKSNYLECSYLLIYGELPSKRQFKIFESEILGHTYTHRDLDQIISAFRYDAHPMSILISGIASLGAFAPEANPSLVGQKLYTSGTVSSLMTMDKQIFRLLGKAPTLAAMAYRMRQGRPFNQPPDGLGYTETFLYLLDHLNEREFRPHPVLAKALDTLFLLHADHELNASAATTLQVGSTLVDPYSAVASGCAALYGPLHGGANEAVIRMLMAIGTSDQVKPYLEKVKKKEVVLSGFGHRIYRTSDPRSLIIRKTAEQVFAVTGKNKLLETAIALHDAAIKDEYFVKRRLYPNVDFWSGLIYQAMGFPMDYFPILFAVPRIAGWLAHWRQMMLQAGGVKIWRPRQVYLGAGSRPYVPMLERQEVKPKHASGEPTSVEHIFSKRNLLSREKL</sequence>
<dbReference type="STRING" id="269621.A0A238FG08"/>
<dbReference type="InterPro" id="IPR036969">
    <property type="entry name" value="Citrate_synthase_sf"/>
</dbReference>
<dbReference type="InterPro" id="IPR019810">
    <property type="entry name" value="Citrate_synthase_AS"/>
</dbReference>
<dbReference type="PRINTS" id="PR00143">
    <property type="entry name" value="CITRTSNTHASE"/>
</dbReference>
<dbReference type="InterPro" id="IPR016143">
    <property type="entry name" value="Citrate_synth-like_sm_a-sub"/>
</dbReference>
<dbReference type="Gene3D" id="1.10.580.10">
    <property type="entry name" value="Citrate Synthase, domain 1"/>
    <property type="match status" value="1"/>
</dbReference>
<dbReference type="GO" id="GO:0046912">
    <property type="term" value="F:acyltransferase activity, acyl groups converted into alkyl on transfer"/>
    <property type="evidence" value="ECO:0007669"/>
    <property type="project" value="InterPro"/>
</dbReference>
<protein>
    <recommendedName>
        <fullName evidence="5">Citrate synthase</fullName>
    </recommendedName>
</protein>
<dbReference type="PANTHER" id="PTHR42871:SF1">
    <property type="entry name" value="CITRATE SYNTHASE"/>
    <property type="match status" value="1"/>
</dbReference>
<proteinExistence type="inferred from homology"/>
<accession>A0A238FG08</accession>